<comment type="function">
    <text evidence="10">Part of a membrane-bound complex that couples electron transfer with translocation of ions across the membrane.</text>
</comment>
<keyword evidence="11" id="KW-1133">Transmembrane helix</keyword>
<keyword evidence="2 10" id="KW-0004">4Fe-4S</keyword>
<proteinExistence type="inferred from homology"/>
<dbReference type="PANTHER" id="PTHR43560">
    <property type="entry name" value="ION-TRANSLOCATING OXIDOREDUCTASE COMPLEX SUBUNIT B"/>
    <property type="match status" value="1"/>
</dbReference>
<dbReference type="Pfam" id="PF04060">
    <property type="entry name" value="FeS"/>
    <property type="match status" value="1"/>
</dbReference>
<keyword evidence="10" id="KW-1003">Cell membrane</keyword>
<keyword evidence="3 10" id="KW-0479">Metal-binding</keyword>
<feature type="binding site" evidence="10">
    <location>
        <position position="55"/>
    </location>
    <ligand>
        <name>[4Fe-4S] cluster</name>
        <dbReference type="ChEBI" id="CHEBI:49883"/>
        <label>1</label>
    </ligand>
</feature>
<dbReference type="RefSeq" id="WP_324698471.1">
    <property type="nucleotide sequence ID" value="NZ_JAYMYJ010000160.1"/>
</dbReference>
<feature type="binding site" evidence="10">
    <location>
        <position position="180"/>
    </location>
    <ligand>
        <name>[4Fe-4S] cluster</name>
        <dbReference type="ChEBI" id="CHEBI:49883"/>
        <label>3</label>
    </ligand>
</feature>
<comment type="caution">
    <text evidence="14">The sequence shown here is derived from an EMBL/GenBank/DDBJ whole genome shotgun (WGS) entry which is preliminary data.</text>
</comment>
<evidence type="ECO:0000256" key="8">
    <source>
        <dbReference type="ARBA" id="ARBA00023014"/>
    </source>
</evidence>
<dbReference type="PROSITE" id="PS51656">
    <property type="entry name" value="4FE4S"/>
    <property type="match status" value="1"/>
</dbReference>
<keyword evidence="11" id="KW-0812">Transmembrane</keyword>
<dbReference type="PROSITE" id="PS00198">
    <property type="entry name" value="4FE4S_FER_1"/>
    <property type="match status" value="1"/>
</dbReference>
<dbReference type="Gene3D" id="3.30.70.20">
    <property type="match status" value="1"/>
</dbReference>
<evidence type="ECO:0000256" key="4">
    <source>
        <dbReference type="ARBA" id="ARBA00022737"/>
    </source>
</evidence>
<dbReference type="HAMAP" id="MF_00463">
    <property type="entry name" value="RsxB_RnfB"/>
    <property type="match status" value="1"/>
</dbReference>
<keyword evidence="9 10" id="KW-0472">Membrane</keyword>
<feature type="binding site" evidence="10">
    <location>
        <position position="187"/>
    </location>
    <ligand>
        <name>[4Fe-4S] cluster</name>
        <dbReference type="ChEBI" id="CHEBI:49883"/>
        <label>2</label>
    </ligand>
</feature>
<dbReference type="PANTHER" id="PTHR43560:SF1">
    <property type="entry name" value="ION-TRANSLOCATING OXIDOREDUCTASE COMPLEX SUBUNIT B"/>
    <property type="match status" value="1"/>
</dbReference>
<dbReference type="EMBL" id="JAYMYJ010000160">
    <property type="protein sequence ID" value="MEB4593513.1"/>
    <property type="molecule type" value="Genomic_DNA"/>
</dbReference>
<comment type="caution">
    <text evidence="10">Lacks conserved residue(s) required for the propagation of feature annotation.</text>
</comment>
<feature type="domain" description="4Fe-4S" evidence="13">
    <location>
        <begin position="38"/>
        <end position="97"/>
    </location>
</feature>
<dbReference type="Proteomes" id="UP001308005">
    <property type="component" value="Unassembled WGS sequence"/>
</dbReference>
<dbReference type="InterPro" id="IPR010207">
    <property type="entry name" value="Elect_transpt_cplx_RnfB/RsxB"/>
</dbReference>
<evidence type="ECO:0000256" key="9">
    <source>
        <dbReference type="ARBA" id="ARBA00023136"/>
    </source>
</evidence>
<dbReference type="Pfam" id="PF12838">
    <property type="entry name" value="Fer4_7"/>
    <property type="match status" value="1"/>
</dbReference>
<feature type="binding site" evidence="10">
    <location>
        <position position="80"/>
    </location>
    <ligand>
        <name>[4Fe-4S] cluster</name>
        <dbReference type="ChEBI" id="CHEBI:49883"/>
        <label>1</label>
    </ligand>
</feature>
<dbReference type="Gene3D" id="1.10.15.40">
    <property type="entry name" value="Electron transport complex subunit B, putative Fe-S cluster"/>
    <property type="match status" value="1"/>
</dbReference>
<evidence type="ECO:0000256" key="3">
    <source>
        <dbReference type="ARBA" id="ARBA00022723"/>
    </source>
</evidence>
<organism evidence="14 15">
    <name type="scientific">Candidatus Thiothrix phosphatis</name>
    <dbReference type="NCBI Taxonomy" id="3112415"/>
    <lineage>
        <taxon>Bacteria</taxon>
        <taxon>Pseudomonadati</taxon>
        <taxon>Pseudomonadota</taxon>
        <taxon>Gammaproteobacteria</taxon>
        <taxon>Thiotrichales</taxon>
        <taxon>Thiotrichaceae</taxon>
        <taxon>Thiothrix</taxon>
    </lineage>
</organism>
<comment type="subcellular location">
    <subcellularLocation>
        <location evidence="10">Cell inner membrane</location>
    </subcellularLocation>
</comment>
<evidence type="ECO:0000313" key="15">
    <source>
        <dbReference type="Proteomes" id="UP001308005"/>
    </source>
</evidence>
<feature type="transmembrane region" description="Helical" evidence="11">
    <location>
        <begin position="12"/>
        <end position="32"/>
    </location>
</feature>
<sequence>MVNALFTADMGVALGYMLALGVTLAILLAIANKFLFVYEDPRIDEVDSALPHANCGACGEAGCRVFAEKLIAGAVSPAQCTVNAPENNAAIANFLGVDLGNQEKRVARLACAGGNHVAYMRAQYSGLQSCRGAAMVGGGGKGCAWGCLGMGDCKDVCEFGAISMDKNGLPVVDITKCTACGDCVDVCPKQLFELHPISHQLWVACKNLHHGNEAETECEVACTACERCANDSPEGLITVRDNLAIIDYSKNSLASKVSIQRCPTGAIVWLDDKGNIEKGQKAKAVIRKQALPVIGRA</sequence>
<evidence type="ECO:0000259" key="13">
    <source>
        <dbReference type="PROSITE" id="PS51656"/>
    </source>
</evidence>
<keyword evidence="8 10" id="KW-0411">Iron-sulfur</keyword>
<evidence type="ECO:0000256" key="5">
    <source>
        <dbReference type="ARBA" id="ARBA00022967"/>
    </source>
</evidence>
<reference evidence="15" key="1">
    <citation type="submission" date="2023-07" db="EMBL/GenBank/DDBJ databases">
        <title>The carbon used by Thiothrix.</title>
        <authorList>
            <person name="Chen L."/>
        </authorList>
    </citation>
    <scope>NUCLEOTIDE SEQUENCE [LARGE SCALE GENOMIC DNA]</scope>
</reference>
<keyword evidence="7 10" id="KW-0408">Iron</keyword>
<keyword evidence="5 10" id="KW-1278">Translocase</keyword>
<evidence type="ECO:0000313" key="14">
    <source>
        <dbReference type="EMBL" id="MEB4593513.1"/>
    </source>
</evidence>
<dbReference type="InterPro" id="IPR050395">
    <property type="entry name" value="4Fe4S_Ferredoxin_RnfB"/>
</dbReference>
<dbReference type="InterPro" id="IPR007202">
    <property type="entry name" value="4Fe-4S_dom"/>
</dbReference>
<dbReference type="InterPro" id="IPR017896">
    <property type="entry name" value="4Fe4S_Fe-S-bd"/>
</dbReference>
<evidence type="ECO:0000256" key="2">
    <source>
        <dbReference type="ARBA" id="ARBA00022485"/>
    </source>
</evidence>
<name>A0ABU6D4B1_9GAMM</name>
<evidence type="ECO:0000256" key="7">
    <source>
        <dbReference type="ARBA" id="ARBA00023004"/>
    </source>
</evidence>
<feature type="binding site" evidence="10">
    <location>
        <position position="58"/>
    </location>
    <ligand>
        <name>[4Fe-4S] cluster</name>
        <dbReference type="ChEBI" id="CHEBI:49883"/>
        <label>1</label>
    </ligand>
</feature>
<feature type="region of interest" description="Hydrophobic" evidence="10">
    <location>
        <begin position="1"/>
        <end position="32"/>
    </location>
</feature>
<evidence type="ECO:0000259" key="12">
    <source>
        <dbReference type="PROSITE" id="PS51379"/>
    </source>
</evidence>
<keyword evidence="6 10" id="KW-0249">Electron transport</keyword>
<evidence type="ECO:0000256" key="6">
    <source>
        <dbReference type="ARBA" id="ARBA00022982"/>
    </source>
</evidence>
<keyword evidence="1 10" id="KW-0813">Transport</keyword>
<feature type="binding site" evidence="10">
    <location>
        <position position="177"/>
    </location>
    <ligand>
        <name>[4Fe-4S] cluster</name>
        <dbReference type="ChEBI" id="CHEBI:49883"/>
        <label>3</label>
    </ligand>
</feature>
<feature type="binding site" evidence="10">
    <location>
        <position position="147"/>
    </location>
    <ligand>
        <name>[4Fe-4S] cluster</name>
        <dbReference type="ChEBI" id="CHEBI:49883"/>
        <label>2</label>
    </ligand>
</feature>
<dbReference type="EC" id="7.-.-.-" evidence="10"/>
<evidence type="ECO:0000256" key="1">
    <source>
        <dbReference type="ARBA" id="ARBA00022448"/>
    </source>
</evidence>
<feature type="binding site" evidence="10">
    <location>
        <position position="143"/>
    </location>
    <ligand>
        <name>[4Fe-4S] cluster</name>
        <dbReference type="ChEBI" id="CHEBI:49883"/>
        <label>2</label>
    </ligand>
</feature>
<feature type="binding site" evidence="10">
    <location>
        <position position="63"/>
    </location>
    <ligand>
        <name>[4Fe-4S] cluster</name>
        <dbReference type="ChEBI" id="CHEBI:49883"/>
        <label>1</label>
    </ligand>
</feature>
<dbReference type="SUPFAM" id="SSF54862">
    <property type="entry name" value="4Fe-4S ferredoxins"/>
    <property type="match status" value="1"/>
</dbReference>
<dbReference type="PROSITE" id="PS51379">
    <property type="entry name" value="4FE4S_FER_2"/>
    <property type="match status" value="1"/>
</dbReference>
<feature type="binding site" evidence="10">
    <location>
        <position position="183"/>
    </location>
    <ligand>
        <name>[4Fe-4S] cluster</name>
        <dbReference type="ChEBI" id="CHEBI:49883"/>
        <label>3</label>
    </ligand>
</feature>
<comment type="subunit">
    <text evidence="10">The complex is composed of six subunits: RnfA, RnfB, RnfC, RnfD, RnfE and RnfG.</text>
</comment>
<keyword evidence="10" id="KW-0997">Cell inner membrane</keyword>
<gene>
    <name evidence="10" type="primary">rnfB</name>
    <name evidence="14" type="ORF">VSS37_21225</name>
</gene>
<accession>A0ABU6D4B1</accession>
<comment type="cofactor">
    <cofactor evidence="10">
        <name>[4Fe-4S] cluster</name>
        <dbReference type="ChEBI" id="CHEBI:49883"/>
    </cofactor>
    <text evidence="10">Binds 3 [4Fe-4S] clusters.</text>
</comment>
<feature type="binding site" evidence="10">
    <location>
        <position position="157"/>
    </location>
    <ligand>
        <name>[4Fe-4S] cluster</name>
        <dbReference type="ChEBI" id="CHEBI:49883"/>
        <label>3</label>
    </ligand>
</feature>
<feature type="domain" description="4Fe-4S ferredoxin-type" evidence="12">
    <location>
        <begin position="168"/>
        <end position="197"/>
    </location>
</feature>
<protein>
    <recommendedName>
        <fullName evidence="10">Ion-translocating oxidoreductase complex subunit B</fullName>
        <ecNumber evidence="10">7.-.-.-</ecNumber>
    </recommendedName>
    <alternativeName>
        <fullName evidence="10">Rnf electron transport complex subunit B</fullName>
    </alternativeName>
</protein>
<comment type="similarity">
    <text evidence="10">Belongs to the 4Fe4S bacterial-type ferredoxin family. RnfB subfamily.</text>
</comment>
<dbReference type="InterPro" id="IPR017900">
    <property type="entry name" value="4Fe4S_Fe_S_CS"/>
</dbReference>
<evidence type="ECO:0000256" key="11">
    <source>
        <dbReference type="SAM" id="Phobius"/>
    </source>
</evidence>
<evidence type="ECO:0000256" key="10">
    <source>
        <dbReference type="HAMAP-Rule" id="MF_00463"/>
    </source>
</evidence>
<feature type="binding site" evidence="10">
    <location>
        <position position="153"/>
    </location>
    <ligand>
        <name>[4Fe-4S] cluster</name>
        <dbReference type="ChEBI" id="CHEBI:49883"/>
        <label>2</label>
    </ligand>
</feature>
<keyword evidence="4 10" id="KW-0677">Repeat</keyword>
<keyword evidence="15" id="KW-1185">Reference proteome</keyword>